<evidence type="ECO:0000313" key="3">
    <source>
        <dbReference type="Proteomes" id="UP000669060"/>
    </source>
</evidence>
<keyword evidence="1" id="KW-1133">Transmembrane helix</keyword>
<evidence type="ECO:0000313" key="2">
    <source>
        <dbReference type="EMBL" id="MBO3275296.1"/>
    </source>
</evidence>
<dbReference type="Proteomes" id="UP000669060">
    <property type="component" value="Unassembled WGS sequence"/>
</dbReference>
<keyword evidence="1" id="KW-0472">Membrane</keyword>
<sequence>MGQTSRTLQTGLSLIELMVALLLSCFLILGVTQVYVDDKQHYLFQQNQIGNEESSRFAALFLQDILARAGYRAKPQAQSMALAFPARGGLNGCPAFDNGEVIKLTADRQGICIRYQRGMESKESDCTGAAIDFSETPINVLTRLSFTKGAAGKGGEISCSSVLESGGVPVTASVLGGVLDMHISAAPGRTMRTQAVLLSLLFASDGGTRGGEGKPVIDKWNELTSSKLTIADSDRRIFRISQNIVTLRNLTP</sequence>
<organism evidence="2 3">
    <name type="scientific">Pseudomonas schmalbachii</name>
    <dbReference type="NCBI Taxonomy" id="2816993"/>
    <lineage>
        <taxon>Bacteria</taxon>
        <taxon>Pseudomonadati</taxon>
        <taxon>Pseudomonadota</taxon>
        <taxon>Gammaproteobacteria</taxon>
        <taxon>Pseudomonadales</taxon>
        <taxon>Pseudomonadaceae</taxon>
        <taxon>Pseudomonas</taxon>
    </lineage>
</organism>
<reference evidence="2 3" key="1">
    <citation type="submission" date="2020-12" db="EMBL/GenBank/DDBJ databases">
        <title>Pseudomonas schmalbachii sp. nov. isolated from millipede gut.</title>
        <authorList>
            <person name="Shelomi M."/>
        </authorList>
    </citation>
    <scope>NUCLEOTIDE SEQUENCE [LARGE SCALE GENOMIC DNA]</scope>
    <source>
        <strain evidence="2 3">Milli4</strain>
    </source>
</reference>
<name>A0ABS3TNR6_9PSED</name>
<proteinExistence type="predicted"/>
<evidence type="ECO:0000256" key="1">
    <source>
        <dbReference type="SAM" id="Phobius"/>
    </source>
</evidence>
<accession>A0ABS3TNR6</accession>
<evidence type="ECO:0008006" key="4">
    <source>
        <dbReference type="Google" id="ProtNLM"/>
    </source>
</evidence>
<keyword evidence="3" id="KW-1185">Reference proteome</keyword>
<dbReference type="EMBL" id="JAELYA010000002">
    <property type="protein sequence ID" value="MBO3275296.1"/>
    <property type="molecule type" value="Genomic_DNA"/>
</dbReference>
<comment type="caution">
    <text evidence="2">The sequence shown here is derived from an EMBL/GenBank/DDBJ whole genome shotgun (WGS) entry which is preliminary data.</text>
</comment>
<dbReference type="RefSeq" id="WP_208313126.1">
    <property type="nucleotide sequence ID" value="NZ_JAELYA010000002.1"/>
</dbReference>
<protein>
    <recommendedName>
        <fullName evidence="4">Pilus assembly protein PilW</fullName>
    </recommendedName>
</protein>
<feature type="transmembrane region" description="Helical" evidence="1">
    <location>
        <begin position="12"/>
        <end position="36"/>
    </location>
</feature>
<gene>
    <name evidence="2" type="ORF">JFY56_08675</name>
</gene>
<keyword evidence="1" id="KW-0812">Transmembrane</keyword>